<dbReference type="Gene3D" id="2.60.200.60">
    <property type="match status" value="1"/>
</dbReference>
<dbReference type="RefSeq" id="YP_004010299.1">
    <property type="nucleotide sequence ID" value="NC_014663.1"/>
</dbReference>
<keyword evidence="2" id="KW-1185">Reference proteome</keyword>
<gene>
    <name evidence="1" type="primary">5.4</name>
    <name evidence="1" type="ORF">Acj9p162</name>
</gene>
<dbReference type="GeneID" id="9926596"/>
<dbReference type="EMBL" id="HM004124">
    <property type="protein sequence ID" value="ADG60062.1"/>
    <property type="molecule type" value="Genomic_DNA"/>
</dbReference>
<accession>E5EPU6</accession>
<protein>
    <submittedName>
        <fullName evidence="1">Uncharacterized protein 5.4</fullName>
    </submittedName>
</protein>
<proteinExistence type="predicted"/>
<evidence type="ECO:0000313" key="2">
    <source>
        <dbReference type="Proteomes" id="UP000008731"/>
    </source>
</evidence>
<name>E5EPU6_9CAUD</name>
<dbReference type="KEGG" id="vg:9926596"/>
<dbReference type="OrthoDB" id="23989at10239"/>
<organism evidence="1 2">
    <name type="scientific">Acinetobacter phage Acj9</name>
    <dbReference type="NCBI Taxonomy" id="760939"/>
    <lineage>
        <taxon>Viruses</taxon>
        <taxon>Duplodnaviria</taxon>
        <taxon>Heunggongvirae</taxon>
        <taxon>Uroviricota</taxon>
        <taxon>Caudoviricetes</taxon>
        <taxon>Pantevenvirales</taxon>
        <taxon>Straboviridae</taxon>
        <taxon>Twarogvirinae</taxon>
        <taxon>Acajnonavirus</taxon>
        <taxon>Acajnonavirus acj9</taxon>
    </lineage>
</organism>
<dbReference type="Proteomes" id="UP000008731">
    <property type="component" value="Segment"/>
</dbReference>
<sequence>MPAVSYNNCMTTGHGSYGPTNIPATQSKLFVAGQAVLINGDAANYHGHSPVGICIATSTKLFVNGIPVVRIGDMLTDGDTVAQGSPKLFSN</sequence>
<reference evidence="1 2" key="1">
    <citation type="journal article" date="2010" name="Virol. J.">
        <title>Genomes of the T4-related bacteriophages as windows on microbial genome evolution.</title>
        <authorList>
            <person name="Petrov V.M."/>
            <person name="Ratnayaka S."/>
            <person name="Nolan J.M."/>
            <person name="Miller E.S."/>
            <person name="Karam J.D."/>
        </authorList>
    </citation>
    <scope>NUCLEOTIDE SEQUENCE [LARGE SCALE GENOMIC DNA]</scope>
</reference>
<evidence type="ECO:0000313" key="1">
    <source>
        <dbReference type="EMBL" id="ADG60062.1"/>
    </source>
</evidence>